<evidence type="ECO:0000313" key="1">
    <source>
        <dbReference type="EMBL" id="CAB4587651.1"/>
    </source>
</evidence>
<dbReference type="InterPro" id="IPR008492">
    <property type="entry name" value="Rv2714-like"/>
</dbReference>
<reference evidence="1" key="1">
    <citation type="submission" date="2020-05" db="EMBL/GenBank/DDBJ databases">
        <authorList>
            <person name="Chiriac C."/>
            <person name="Salcher M."/>
            <person name="Ghai R."/>
            <person name="Kavagutti S V."/>
        </authorList>
    </citation>
    <scope>NUCLEOTIDE SEQUENCE</scope>
</reference>
<dbReference type="Gene3D" id="1.10.287.100">
    <property type="match status" value="1"/>
</dbReference>
<sequence>MSTNQRLYRETETSVPPGLPLVILLTGFIDSGRAVVTASRHILDSTKHERIWTFDNDELLDYRARRPTFTFEQTRLTGYRPPELSLRLVTDELGSQFLLLSGYEPDYRWEGAAEAVLQAIERYAVSTTTWVHAIPMPVPHTRPLAMTISGNRRELIDAYSVWKPTTEVPGTFVHLVEYMLCEIGSPVAGVVLLIPHYLADADYPVATVGVLDAITTTTGITFRSDALRESGRDFLVEVATQVAENDELANVVGSLEKRHDNFMADTTPTSPFVDDDGKMPSADSLAAELERFLRTRGGTDN</sequence>
<dbReference type="Gene3D" id="3.40.50.10900">
    <property type="entry name" value="PAC-like subunit"/>
    <property type="match status" value="1"/>
</dbReference>
<organism evidence="1">
    <name type="scientific">freshwater metagenome</name>
    <dbReference type="NCBI Taxonomy" id="449393"/>
    <lineage>
        <taxon>unclassified sequences</taxon>
        <taxon>metagenomes</taxon>
        <taxon>ecological metagenomes</taxon>
    </lineage>
</organism>
<dbReference type="AlphaFoldDB" id="A0A6J6FFE9"/>
<dbReference type="SUPFAM" id="SSF159659">
    <property type="entry name" value="Cgl1923-like"/>
    <property type="match status" value="1"/>
</dbReference>
<name>A0A6J6FFE9_9ZZZZ</name>
<proteinExistence type="predicted"/>
<dbReference type="InterPro" id="IPR038389">
    <property type="entry name" value="PSMG2_sf"/>
</dbReference>
<dbReference type="PIRSF" id="PIRSF028754">
    <property type="entry name" value="UCP028754"/>
    <property type="match status" value="1"/>
</dbReference>
<protein>
    <submittedName>
        <fullName evidence="1">Unannotated protein</fullName>
    </submittedName>
</protein>
<dbReference type="EMBL" id="CAEZUE010000027">
    <property type="protein sequence ID" value="CAB4587651.1"/>
    <property type="molecule type" value="Genomic_DNA"/>
</dbReference>
<dbReference type="Pfam" id="PF09754">
    <property type="entry name" value="PAC2"/>
    <property type="match status" value="1"/>
</dbReference>
<gene>
    <name evidence="1" type="ORF">UFOPK1788_00329</name>
</gene>
<dbReference type="InterPro" id="IPR019151">
    <property type="entry name" value="Proteasome_assmbl_chaperone_2"/>
</dbReference>
<accession>A0A6J6FFE9</accession>